<evidence type="ECO:0000256" key="5">
    <source>
        <dbReference type="ARBA" id="ARBA00022989"/>
    </source>
</evidence>
<keyword evidence="4 7" id="KW-0812">Transmembrane</keyword>
<evidence type="ECO:0000256" key="4">
    <source>
        <dbReference type="ARBA" id="ARBA00022692"/>
    </source>
</evidence>
<feature type="domain" description="ABC transmembrane type-1" evidence="8">
    <location>
        <begin position="82"/>
        <end position="296"/>
    </location>
</feature>
<feature type="transmembrane region" description="Helical" evidence="7">
    <location>
        <begin position="280"/>
        <end position="304"/>
    </location>
</feature>
<dbReference type="InterPro" id="IPR000515">
    <property type="entry name" value="MetI-like"/>
</dbReference>
<sequence>MKPSANPLRIRHYFIRLWKKNAVACLFLLPWFIGIFVLTLGPMVSSFYLSFTQYDVLTPAKWIGTANYEKMFLDDPRFLQSLKVTLTYVLVSVPLKLGFTLAVAMLLNKGLKGLRLYRTIYYIPTLLGGSVAIAVLWRQMFGGDGLLNRFLLNVFGVEAPDWISDPSYALYSIVALTVWQFGSSMIIFLAGLKQIPQDLYEAVEVDGAGKFRRFISITFPMLSPVVFFNLIIQLIGSFQAFTQSFIISKGTGGPIDSTLFYTLYLYQKGFSQFEMGYASAMAWILLVVIGLFTAVIFGTSKYWVHYADGGRS</sequence>
<dbReference type="SUPFAM" id="SSF160964">
    <property type="entry name" value="MalF N-terminal region-like"/>
    <property type="match status" value="1"/>
</dbReference>
<protein>
    <submittedName>
        <fullName evidence="9">Carbohydrate ABC transporter permease</fullName>
    </submittedName>
</protein>
<evidence type="ECO:0000256" key="2">
    <source>
        <dbReference type="ARBA" id="ARBA00022448"/>
    </source>
</evidence>
<dbReference type="RefSeq" id="WP_378126922.1">
    <property type="nucleotide sequence ID" value="NZ_JBHSED010000023.1"/>
</dbReference>
<dbReference type="PROSITE" id="PS50928">
    <property type="entry name" value="ABC_TM1"/>
    <property type="match status" value="1"/>
</dbReference>
<dbReference type="PANTHER" id="PTHR30193">
    <property type="entry name" value="ABC TRANSPORTER PERMEASE PROTEIN"/>
    <property type="match status" value="1"/>
</dbReference>
<evidence type="ECO:0000256" key="7">
    <source>
        <dbReference type="RuleBase" id="RU363032"/>
    </source>
</evidence>
<accession>A0ABV8SA19</accession>
<feature type="transmembrane region" description="Helical" evidence="7">
    <location>
        <begin position="213"/>
        <end position="235"/>
    </location>
</feature>
<evidence type="ECO:0000313" key="9">
    <source>
        <dbReference type="EMBL" id="MFC4304414.1"/>
    </source>
</evidence>
<keyword evidence="2 7" id="KW-0813">Transport</keyword>
<dbReference type="Gene3D" id="1.10.3720.10">
    <property type="entry name" value="MetI-like"/>
    <property type="match status" value="1"/>
</dbReference>
<reference evidence="10" key="1">
    <citation type="journal article" date="2019" name="Int. J. Syst. Evol. Microbiol.">
        <title>The Global Catalogue of Microorganisms (GCM) 10K type strain sequencing project: providing services to taxonomists for standard genome sequencing and annotation.</title>
        <authorList>
            <consortium name="The Broad Institute Genomics Platform"/>
            <consortium name="The Broad Institute Genome Sequencing Center for Infectious Disease"/>
            <person name="Wu L."/>
            <person name="Ma J."/>
        </authorList>
    </citation>
    <scope>NUCLEOTIDE SEQUENCE [LARGE SCALE GENOMIC DNA]</scope>
    <source>
        <strain evidence="10">CGMCC 4.1641</strain>
    </source>
</reference>
<dbReference type="CDD" id="cd06261">
    <property type="entry name" value="TM_PBP2"/>
    <property type="match status" value="1"/>
</dbReference>
<name>A0ABV8SA19_9BACL</name>
<dbReference type="Pfam" id="PF00528">
    <property type="entry name" value="BPD_transp_1"/>
    <property type="match status" value="1"/>
</dbReference>
<evidence type="ECO:0000313" key="10">
    <source>
        <dbReference type="Proteomes" id="UP001595755"/>
    </source>
</evidence>
<dbReference type="SUPFAM" id="SSF161098">
    <property type="entry name" value="MetI-like"/>
    <property type="match status" value="1"/>
</dbReference>
<dbReference type="InterPro" id="IPR051393">
    <property type="entry name" value="ABC_transporter_permease"/>
</dbReference>
<keyword evidence="6 7" id="KW-0472">Membrane</keyword>
<keyword evidence="5 7" id="KW-1133">Transmembrane helix</keyword>
<dbReference type="Proteomes" id="UP001595755">
    <property type="component" value="Unassembled WGS sequence"/>
</dbReference>
<proteinExistence type="inferred from homology"/>
<evidence type="ECO:0000256" key="1">
    <source>
        <dbReference type="ARBA" id="ARBA00004651"/>
    </source>
</evidence>
<evidence type="ECO:0000256" key="6">
    <source>
        <dbReference type="ARBA" id="ARBA00023136"/>
    </source>
</evidence>
<feature type="transmembrane region" description="Helical" evidence="7">
    <location>
        <begin position="21"/>
        <end position="44"/>
    </location>
</feature>
<keyword evidence="3" id="KW-1003">Cell membrane</keyword>
<dbReference type="PANTHER" id="PTHR30193:SF1">
    <property type="entry name" value="ABC TRANSPORTER PERMEASE PROTEIN YESP-RELATED"/>
    <property type="match status" value="1"/>
</dbReference>
<feature type="transmembrane region" description="Helical" evidence="7">
    <location>
        <begin position="86"/>
        <end position="107"/>
    </location>
</feature>
<evidence type="ECO:0000256" key="3">
    <source>
        <dbReference type="ARBA" id="ARBA00022475"/>
    </source>
</evidence>
<organism evidence="9 10">
    <name type="scientific">Cohnella boryungensis</name>
    <dbReference type="NCBI Taxonomy" id="768479"/>
    <lineage>
        <taxon>Bacteria</taxon>
        <taxon>Bacillati</taxon>
        <taxon>Bacillota</taxon>
        <taxon>Bacilli</taxon>
        <taxon>Bacillales</taxon>
        <taxon>Paenibacillaceae</taxon>
        <taxon>Cohnella</taxon>
    </lineage>
</organism>
<feature type="transmembrane region" description="Helical" evidence="7">
    <location>
        <begin position="168"/>
        <end position="192"/>
    </location>
</feature>
<dbReference type="EMBL" id="JBHSED010000023">
    <property type="protein sequence ID" value="MFC4304414.1"/>
    <property type="molecule type" value="Genomic_DNA"/>
</dbReference>
<comment type="similarity">
    <text evidence="7">Belongs to the binding-protein-dependent transport system permease family.</text>
</comment>
<dbReference type="InterPro" id="IPR035906">
    <property type="entry name" value="MetI-like_sf"/>
</dbReference>
<feature type="transmembrane region" description="Helical" evidence="7">
    <location>
        <begin position="119"/>
        <end position="137"/>
    </location>
</feature>
<gene>
    <name evidence="9" type="ORF">ACFO1S_13380</name>
</gene>
<comment type="subcellular location">
    <subcellularLocation>
        <location evidence="1 7">Cell membrane</location>
        <topology evidence="1 7">Multi-pass membrane protein</topology>
    </subcellularLocation>
</comment>
<evidence type="ECO:0000259" key="8">
    <source>
        <dbReference type="PROSITE" id="PS50928"/>
    </source>
</evidence>
<comment type="caution">
    <text evidence="9">The sequence shown here is derived from an EMBL/GenBank/DDBJ whole genome shotgun (WGS) entry which is preliminary data.</text>
</comment>
<keyword evidence="10" id="KW-1185">Reference proteome</keyword>